<sequence length="119" mass="13761">MTLVKMAQEQRTHWRWNNIISAINHLLQVSNSLSRTALPTFESLMTRLIGFEPRFALKLQVYHTSVADSQSRLKFYAGGRIEGHPPMGVIYFVIVFIFVLLSLDYVLILLCFWLMLTGE</sequence>
<evidence type="ECO:0000256" key="1">
    <source>
        <dbReference type="SAM" id="Phobius"/>
    </source>
</evidence>
<evidence type="ECO:0000313" key="2">
    <source>
        <dbReference type="EMBL" id="GAA0161427.1"/>
    </source>
</evidence>
<accession>A0AAV3QH12</accession>
<evidence type="ECO:0000313" key="3">
    <source>
        <dbReference type="Proteomes" id="UP001454036"/>
    </source>
</evidence>
<dbReference type="EMBL" id="BAABME010004175">
    <property type="protein sequence ID" value="GAA0161427.1"/>
    <property type="molecule type" value="Genomic_DNA"/>
</dbReference>
<reference evidence="2 3" key="1">
    <citation type="submission" date="2024-01" db="EMBL/GenBank/DDBJ databases">
        <title>The complete chloroplast genome sequence of Lithospermum erythrorhizon: insights into the phylogenetic relationship among Boraginaceae species and the maternal lineages of purple gromwells.</title>
        <authorList>
            <person name="Okada T."/>
            <person name="Watanabe K."/>
        </authorList>
    </citation>
    <scope>NUCLEOTIDE SEQUENCE [LARGE SCALE GENOMIC DNA]</scope>
</reference>
<organism evidence="2 3">
    <name type="scientific">Lithospermum erythrorhizon</name>
    <name type="common">Purple gromwell</name>
    <name type="synonym">Lithospermum officinale var. erythrorhizon</name>
    <dbReference type="NCBI Taxonomy" id="34254"/>
    <lineage>
        <taxon>Eukaryota</taxon>
        <taxon>Viridiplantae</taxon>
        <taxon>Streptophyta</taxon>
        <taxon>Embryophyta</taxon>
        <taxon>Tracheophyta</taxon>
        <taxon>Spermatophyta</taxon>
        <taxon>Magnoliopsida</taxon>
        <taxon>eudicotyledons</taxon>
        <taxon>Gunneridae</taxon>
        <taxon>Pentapetalae</taxon>
        <taxon>asterids</taxon>
        <taxon>lamiids</taxon>
        <taxon>Boraginales</taxon>
        <taxon>Boraginaceae</taxon>
        <taxon>Boraginoideae</taxon>
        <taxon>Lithospermeae</taxon>
        <taxon>Lithospermum</taxon>
    </lineage>
</organism>
<keyword evidence="1" id="KW-0812">Transmembrane</keyword>
<keyword evidence="1" id="KW-1133">Transmembrane helix</keyword>
<keyword evidence="1" id="KW-0472">Membrane</keyword>
<keyword evidence="3" id="KW-1185">Reference proteome</keyword>
<dbReference type="Proteomes" id="UP001454036">
    <property type="component" value="Unassembled WGS sequence"/>
</dbReference>
<gene>
    <name evidence="2" type="ORF">LIER_17745</name>
</gene>
<proteinExistence type="predicted"/>
<comment type="caution">
    <text evidence="2">The sequence shown here is derived from an EMBL/GenBank/DDBJ whole genome shotgun (WGS) entry which is preliminary data.</text>
</comment>
<protein>
    <submittedName>
        <fullName evidence="2">Uncharacterized protein</fullName>
    </submittedName>
</protein>
<feature type="transmembrane region" description="Helical" evidence="1">
    <location>
        <begin position="89"/>
        <end position="116"/>
    </location>
</feature>
<dbReference type="AlphaFoldDB" id="A0AAV3QH12"/>
<name>A0AAV3QH12_LITER</name>